<evidence type="ECO:0000313" key="3">
    <source>
        <dbReference type="EMBL" id="KKW67439.1"/>
    </source>
</evidence>
<dbReference type="GO" id="GO:0019867">
    <property type="term" value="C:outer membrane"/>
    <property type="evidence" value="ECO:0007669"/>
    <property type="project" value="InterPro"/>
</dbReference>
<feature type="compositionally biased region" description="Low complexity" evidence="1">
    <location>
        <begin position="114"/>
        <end position="125"/>
    </location>
</feature>
<protein>
    <recommendedName>
        <fullName evidence="2">Outer membrane protein assembly factor BamE domain-containing protein</fullName>
    </recommendedName>
</protein>
<name>A0A0U1PY44_9BURK</name>
<evidence type="ECO:0000313" key="4">
    <source>
        <dbReference type="Proteomes" id="UP000050580"/>
    </source>
</evidence>
<reference evidence="3 4" key="1">
    <citation type="submission" date="2015-05" db="EMBL/GenBank/DDBJ databases">
        <title>Draft genome sequence of Lampropedia sp. CT6, isolated from the microbial mat of a hot water spring, located at Manikaran, India.</title>
        <authorList>
            <person name="Tripathi C."/>
            <person name="Rani P."/>
            <person name="Mahato N.K."/>
            <person name="Lal R."/>
        </authorList>
    </citation>
    <scope>NUCLEOTIDE SEQUENCE [LARGE SCALE GENOMIC DNA]</scope>
    <source>
        <strain evidence="3 4">CT6</strain>
    </source>
</reference>
<proteinExistence type="predicted"/>
<dbReference type="InterPro" id="IPR007450">
    <property type="entry name" value="BamE_dom"/>
</dbReference>
<dbReference type="AlphaFoldDB" id="A0A0U1PY44"/>
<organism evidence="3 4">
    <name type="scientific">Lampropedia cohaerens</name>
    <dbReference type="NCBI Taxonomy" id="1610491"/>
    <lineage>
        <taxon>Bacteria</taxon>
        <taxon>Pseudomonadati</taxon>
        <taxon>Pseudomonadota</taxon>
        <taxon>Betaproteobacteria</taxon>
        <taxon>Burkholderiales</taxon>
        <taxon>Comamonadaceae</taxon>
        <taxon>Lampropedia</taxon>
    </lineage>
</organism>
<sequence length="157" mass="16417">MLAAGIAGCQGARGIENSQRIATSSAAQQASQPISKLLRTGMSAAQVQAIWGTPDVVAEATGGGRAWVYVNVEAVAITVQRNGHTHIWMQGPQSGAVQPSPGQDDELVLVPPVSASSTRQAASASHPASRPVTVTVRMDVKRRVQDFSYQHAGHSPQ</sequence>
<comment type="caution">
    <text evidence="3">The sequence shown here is derived from an EMBL/GenBank/DDBJ whole genome shotgun (WGS) entry which is preliminary data.</text>
</comment>
<feature type="domain" description="Outer membrane protein assembly factor BamE" evidence="2">
    <location>
        <begin position="36"/>
        <end position="71"/>
    </location>
</feature>
<keyword evidence="4" id="KW-1185">Reference proteome</keyword>
<gene>
    <name evidence="3" type="ORF">AAV94_11505</name>
</gene>
<evidence type="ECO:0000256" key="1">
    <source>
        <dbReference type="SAM" id="MobiDB-lite"/>
    </source>
</evidence>
<feature type="region of interest" description="Disordered" evidence="1">
    <location>
        <begin position="113"/>
        <end position="134"/>
    </location>
</feature>
<accession>A0A0U1PY44</accession>
<dbReference type="Pfam" id="PF04355">
    <property type="entry name" value="BamE"/>
    <property type="match status" value="1"/>
</dbReference>
<evidence type="ECO:0000259" key="2">
    <source>
        <dbReference type="Pfam" id="PF04355"/>
    </source>
</evidence>
<dbReference type="EMBL" id="LBNQ01000033">
    <property type="protein sequence ID" value="KKW67439.1"/>
    <property type="molecule type" value="Genomic_DNA"/>
</dbReference>
<dbReference type="Proteomes" id="UP000050580">
    <property type="component" value="Unassembled WGS sequence"/>
</dbReference>